<reference evidence="2 3" key="3">
    <citation type="submission" date="2019-11" db="EMBL/GenBank/DDBJ databases">
        <title>A de novo genome assembly of a pear dwarfing rootstock.</title>
        <authorList>
            <person name="Wang F."/>
            <person name="Wang J."/>
            <person name="Li S."/>
            <person name="Zhang Y."/>
            <person name="Fang M."/>
            <person name="Ma L."/>
            <person name="Zhao Y."/>
            <person name="Jiang S."/>
        </authorList>
    </citation>
    <scope>NUCLEOTIDE SEQUENCE [LARGE SCALE GENOMIC DNA]</scope>
    <source>
        <strain evidence="2">S2</strain>
        <tissue evidence="2">Leaf</tissue>
    </source>
</reference>
<dbReference type="AlphaFoldDB" id="A0A5N5FV47"/>
<dbReference type="Proteomes" id="UP000327157">
    <property type="component" value="Chromosome 11"/>
</dbReference>
<feature type="compositionally biased region" description="Polar residues" evidence="1">
    <location>
        <begin position="1"/>
        <end position="17"/>
    </location>
</feature>
<evidence type="ECO:0000313" key="2">
    <source>
        <dbReference type="EMBL" id="KAB2607016.1"/>
    </source>
</evidence>
<gene>
    <name evidence="2" type="ORF">D8674_006733</name>
</gene>
<organism evidence="2 3">
    <name type="scientific">Pyrus ussuriensis x Pyrus communis</name>
    <dbReference type="NCBI Taxonomy" id="2448454"/>
    <lineage>
        <taxon>Eukaryota</taxon>
        <taxon>Viridiplantae</taxon>
        <taxon>Streptophyta</taxon>
        <taxon>Embryophyta</taxon>
        <taxon>Tracheophyta</taxon>
        <taxon>Spermatophyta</taxon>
        <taxon>Magnoliopsida</taxon>
        <taxon>eudicotyledons</taxon>
        <taxon>Gunneridae</taxon>
        <taxon>Pentapetalae</taxon>
        <taxon>rosids</taxon>
        <taxon>fabids</taxon>
        <taxon>Rosales</taxon>
        <taxon>Rosaceae</taxon>
        <taxon>Amygdaloideae</taxon>
        <taxon>Maleae</taxon>
        <taxon>Pyrus</taxon>
    </lineage>
</organism>
<dbReference type="EMBL" id="SMOL01000559">
    <property type="protein sequence ID" value="KAB2607016.1"/>
    <property type="molecule type" value="Genomic_DNA"/>
</dbReference>
<sequence length="115" mass="12685">MSSRKPYLMSSSFSNLSRPRRKHKLGDRLKLCLDFGKFVRLQLIPKRSGRFEILPFGSLEEDAVVGGVVSGAACTMFGGARAGVTESIDCEPRKNESLIAVGWGFKEDEEEDEAS</sequence>
<accession>A0A5N5FV47</accession>
<evidence type="ECO:0000256" key="1">
    <source>
        <dbReference type="SAM" id="MobiDB-lite"/>
    </source>
</evidence>
<comment type="caution">
    <text evidence="2">The sequence shown here is derived from an EMBL/GenBank/DDBJ whole genome shotgun (WGS) entry which is preliminary data.</text>
</comment>
<protein>
    <submittedName>
        <fullName evidence="2">Coiled-coil domain-containing protein 25</fullName>
    </submittedName>
</protein>
<name>A0A5N5FV47_9ROSA</name>
<keyword evidence="3" id="KW-1185">Reference proteome</keyword>
<reference evidence="2 3" key="1">
    <citation type="submission" date="2019-09" db="EMBL/GenBank/DDBJ databases">
        <authorList>
            <person name="Ou C."/>
        </authorList>
    </citation>
    <scope>NUCLEOTIDE SEQUENCE [LARGE SCALE GENOMIC DNA]</scope>
    <source>
        <strain evidence="2">S2</strain>
        <tissue evidence="2">Leaf</tissue>
    </source>
</reference>
<reference evidence="3" key="2">
    <citation type="submission" date="2019-10" db="EMBL/GenBank/DDBJ databases">
        <title>A de novo genome assembly of a pear dwarfing rootstock.</title>
        <authorList>
            <person name="Wang F."/>
            <person name="Wang J."/>
            <person name="Li S."/>
            <person name="Zhang Y."/>
            <person name="Fang M."/>
            <person name="Ma L."/>
            <person name="Zhao Y."/>
            <person name="Jiang S."/>
        </authorList>
    </citation>
    <scope>NUCLEOTIDE SEQUENCE [LARGE SCALE GENOMIC DNA]</scope>
</reference>
<evidence type="ECO:0000313" key="3">
    <source>
        <dbReference type="Proteomes" id="UP000327157"/>
    </source>
</evidence>
<feature type="region of interest" description="Disordered" evidence="1">
    <location>
        <begin position="1"/>
        <end position="23"/>
    </location>
</feature>
<proteinExistence type="predicted"/>